<dbReference type="AlphaFoldDB" id="A0A564W4G4"/>
<protein>
    <submittedName>
        <fullName evidence="1">Cobalamin biosynthesis protein CobT VWA domain protein</fullName>
    </submittedName>
</protein>
<dbReference type="Proteomes" id="UP000408482">
    <property type="component" value="Unassembled WGS sequence"/>
</dbReference>
<dbReference type="InterPro" id="IPR051928">
    <property type="entry name" value="NorD/CobT"/>
</dbReference>
<evidence type="ECO:0000313" key="2">
    <source>
        <dbReference type="Proteomes" id="UP000408482"/>
    </source>
</evidence>
<proteinExistence type="predicted"/>
<dbReference type="EMBL" id="CABHNW010000129">
    <property type="protein sequence ID" value="VUX39764.1"/>
    <property type="molecule type" value="Genomic_DNA"/>
</dbReference>
<dbReference type="SUPFAM" id="SSF53300">
    <property type="entry name" value="vWA-like"/>
    <property type="match status" value="1"/>
</dbReference>
<dbReference type="RefSeq" id="WP_186290072.1">
    <property type="nucleotide sequence ID" value="NZ_CABHNW010000129.1"/>
</dbReference>
<evidence type="ECO:0000313" key="1">
    <source>
        <dbReference type="EMBL" id="VUX39764.1"/>
    </source>
</evidence>
<gene>
    <name evidence="1" type="ORF">RSSSTS7063_00358</name>
</gene>
<dbReference type="PANTHER" id="PTHR41248">
    <property type="entry name" value="NORD PROTEIN"/>
    <property type="match status" value="1"/>
</dbReference>
<keyword evidence="2" id="KW-1185">Reference proteome</keyword>
<dbReference type="PANTHER" id="PTHR41248:SF1">
    <property type="entry name" value="NORD PROTEIN"/>
    <property type="match status" value="1"/>
</dbReference>
<reference evidence="1 2" key="1">
    <citation type="submission" date="2019-07" db="EMBL/GenBank/DDBJ databases">
        <authorList>
            <person name="Hibberd C M."/>
            <person name="Gehrig L. J."/>
            <person name="Chang H.-W."/>
            <person name="Venkatesh S."/>
        </authorList>
    </citation>
    <scope>NUCLEOTIDE SEQUENCE [LARGE SCALE GENOMIC DNA]</scope>
    <source>
        <strain evidence="1">Blautia_luti_SSTS_Bg7063</strain>
    </source>
</reference>
<sequence>MHKDLTEELSIEDYKMELENRIRNLLWTVSGDFLLDVKPDVSLFLRSKEIALYDGIKQGAFARYFDKNLLGLYLVKKIYLDASETELTGLTQLCIEAAVGDRICEERPGVRRMRKKALEDILDQEYENLPFYDKLLDRLKIAVFRDVLTGSVQPLEKKLSAFRDQIYACAESRDTMELIWIIDSLYNAVIDPDFEKKNGSLERVMAVTLEELTEFGWEDYLNEEMYEEALENYVEKLTDRMTDIEDSSLTQDMEEKRKVKNKITVISEEALQKAHTYVELNFGKTYLTPAEEKRMNHLMCRGIHGDCSLYFTEGILKNPVRDNYQYQYAKRLRNKNIWIYHDKHRIAKRNIAILTELLKKALVIRSENQEVLSDRGTIVPSRLWRIGRSCEANLFKRILRGDNTDFVVDILIDASGSQMSRQGDVALQAYMISSALSNVDIPHRVMSYCTFWDHTILHRFREYDDPVSADEDIFNYVTSSNNRDGLAIKAAGYSLLQREEEKKILIILSDGRPYDVIINRPNAKNPAPYQGKYAISDTATEVRRLRSQGVSVLGVFAGEEKDLPAEKKIFGKDFAYIRDIGNFSKIVGRYLTKQLEADN</sequence>
<dbReference type="Gene3D" id="3.40.50.410">
    <property type="entry name" value="von Willebrand factor, type A domain"/>
    <property type="match status" value="1"/>
</dbReference>
<name>A0A564W4G4_9FIRM</name>
<dbReference type="InterPro" id="IPR036465">
    <property type="entry name" value="vWFA_dom_sf"/>
</dbReference>
<accession>A0A564W4G4</accession>
<organism evidence="1 2">
    <name type="scientific">Blautia luti</name>
    <dbReference type="NCBI Taxonomy" id="89014"/>
    <lineage>
        <taxon>Bacteria</taxon>
        <taxon>Bacillati</taxon>
        <taxon>Bacillota</taxon>
        <taxon>Clostridia</taxon>
        <taxon>Lachnospirales</taxon>
        <taxon>Lachnospiraceae</taxon>
        <taxon>Blautia</taxon>
    </lineage>
</organism>